<evidence type="ECO:0000313" key="2">
    <source>
        <dbReference type="EMBL" id="GGU03040.1"/>
    </source>
</evidence>
<dbReference type="EMBL" id="AP018553">
    <property type="protein sequence ID" value="BBD72207.1"/>
    <property type="molecule type" value="Genomic_DNA"/>
</dbReference>
<reference evidence="1" key="3">
    <citation type="journal article" date="2019" name="BMC Res. Notes">
        <title>Complete genome sequence of the Sulfodiicoccus acidiphilus strain HS-1T, the first crenarchaeon that lacks polB3, isolated from an acidic hot spring in Ohwaku-dani, Hakone, Japan.</title>
        <authorList>
            <person name="Sakai H.D."/>
            <person name="Kurosawa N."/>
        </authorList>
    </citation>
    <scope>NUCLEOTIDE SEQUENCE</scope>
    <source>
        <strain evidence="1">HS-1</strain>
    </source>
</reference>
<dbReference type="AlphaFoldDB" id="A0A348B205"/>
<keyword evidence="3" id="KW-1185">Reference proteome</keyword>
<evidence type="ECO:0000313" key="1">
    <source>
        <dbReference type="EMBL" id="BBD72207.1"/>
    </source>
</evidence>
<name>A0A348B205_9CREN</name>
<organism evidence="1 3">
    <name type="scientific">Sulfodiicoccus acidiphilus</name>
    <dbReference type="NCBI Taxonomy" id="1670455"/>
    <lineage>
        <taxon>Archaea</taxon>
        <taxon>Thermoproteota</taxon>
        <taxon>Thermoprotei</taxon>
        <taxon>Sulfolobales</taxon>
        <taxon>Sulfolobaceae</taxon>
        <taxon>Sulfodiicoccus</taxon>
    </lineage>
</organism>
<accession>A0A348B205</accession>
<dbReference type="EMBL" id="BMQS01000024">
    <property type="protein sequence ID" value="GGU03040.1"/>
    <property type="molecule type" value="Genomic_DNA"/>
</dbReference>
<evidence type="ECO:0000313" key="3">
    <source>
        <dbReference type="Proteomes" id="UP000276741"/>
    </source>
</evidence>
<proteinExistence type="predicted"/>
<protein>
    <submittedName>
        <fullName evidence="1">Uncharacterized protein</fullName>
    </submittedName>
</protein>
<dbReference type="KEGG" id="sacd:HS1genome_0596"/>
<sequence>MLELTPAFYVDDNLNQSVTVTVNVVQVTSTPAKLLLNGTTSMTFTLSPSEGEVPIYLTLLTYGTTPGQTPQFRITFTEVYS</sequence>
<reference evidence="2" key="4">
    <citation type="submission" date="2020-09" db="EMBL/GenBank/DDBJ databases">
        <authorList>
            <person name="Sun Q."/>
            <person name="Ohkuma M."/>
        </authorList>
    </citation>
    <scope>NUCLEOTIDE SEQUENCE</scope>
    <source>
        <strain evidence="2">JCM 31740</strain>
    </source>
</reference>
<reference evidence="2" key="1">
    <citation type="journal article" date="2014" name="Int. J. Syst. Evol. Microbiol.">
        <title>Complete genome sequence of Corynebacterium casei LMG S-19264T (=DSM 44701T), isolated from a smear-ripened cheese.</title>
        <authorList>
            <consortium name="US DOE Joint Genome Institute (JGI-PGF)"/>
            <person name="Walter F."/>
            <person name="Albersmeier A."/>
            <person name="Kalinowski J."/>
            <person name="Ruckert C."/>
        </authorList>
    </citation>
    <scope>NUCLEOTIDE SEQUENCE</scope>
    <source>
        <strain evidence="2">JCM 31740</strain>
    </source>
</reference>
<gene>
    <name evidence="2" type="ORF">GCM10007116_20070</name>
    <name evidence="1" type="ORF">HS1genome_0596</name>
</gene>
<dbReference type="Proteomes" id="UP000616143">
    <property type="component" value="Unassembled WGS sequence"/>
</dbReference>
<reference evidence="3" key="2">
    <citation type="submission" date="2018-04" db="EMBL/GenBank/DDBJ databases">
        <title>Complete genome sequence of Sulfodiicoccus acidiphilus strain HS-1.</title>
        <authorList>
            <person name="Sakai H.D."/>
            <person name="Kurosawa N."/>
        </authorList>
    </citation>
    <scope>NUCLEOTIDE SEQUENCE [LARGE SCALE GENOMIC DNA]</scope>
    <source>
        <strain evidence="3">HS-1</strain>
    </source>
</reference>
<dbReference type="Proteomes" id="UP000276741">
    <property type="component" value="Chromosome"/>
</dbReference>